<dbReference type="Gene3D" id="3.30.450.150">
    <property type="entry name" value="Haem-degrading domain"/>
    <property type="match status" value="1"/>
</dbReference>
<dbReference type="EMBL" id="FWPT01000010">
    <property type="protein sequence ID" value="SMA50137.1"/>
    <property type="molecule type" value="Genomic_DNA"/>
</dbReference>
<keyword evidence="2" id="KW-1185">Reference proteome</keyword>
<dbReference type="PANTHER" id="PTHR34309:SF1">
    <property type="entry name" value="PROTEIN GLCG"/>
    <property type="match status" value="1"/>
</dbReference>
<evidence type="ECO:0000313" key="1">
    <source>
        <dbReference type="EMBL" id="SMA50137.1"/>
    </source>
</evidence>
<evidence type="ECO:0008006" key="3">
    <source>
        <dbReference type="Google" id="ProtNLM"/>
    </source>
</evidence>
<gene>
    <name evidence="1" type="ORF">EHSB41UT_03928</name>
</gene>
<dbReference type="InterPro" id="IPR038084">
    <property type="entry name" value="PduO/GlcC-like_sf"/>
</dbReference>
<dbReference type="PANTHER" id="PTHR34309">
    <property type="entry name" value="SLR1406 PROTEIN"/>
    <property type="match status" value="1"/>
</dbReference>
<dbReference type="SUPFAM" id="SSF143744">
    <property type="entry name" value="GlcG-like"/>
    <property type="match status" value="1"/>
</dbReference>
<dbReference type="RefSeq" id="WP_087112570.1">
    <property type="nucleotide sequence ID" value="NZ_CBCSCN010000005.1"/>
</dbReference>
<accession>A0A1X7ARU4</accession>
<dbReference type="Proteomes" id="UP000196573">
    <property type="component" value="Unassembled WGS sequence"/>
</dbReference>
<organism evidence="1 2">
    <name type="scientific">Parendozoicomonas haliclonae</name>
    <dbReference type="NCBI Taxonomy" id="1960125"/>
    <lineage>
        <taxon>Bacteria</taxon>
        <taxon>Pseudomonadati</taxon>
        <taxon>Pseudomonadota</taxon>
        <taxon>Gammaproteobacteria</taxon>
        <taxon>Oceanospirillales</taxon>
        <taxon>Endozoicomonadaceae</taxon>
        <taxon>Parendozoicomonas</taxon>
    </lineage>
</organism>
<dbReference type="OrthoDB" id="1684899at2"/>
<dbReference type="Pfam" id="PF03928">
    <property type="entry name" value="HbpS-like"/>
    <property type="match status" value="1"/>
</dbReference>
<sequence length="166" mass="17662">MNDTGPTFTAEQTAEITRKVVSELLVADKPAMTLDKARRLVELGKEEARKAGIALVFAVVDGAGHIVVHERMDGSLLAAVEVARYKAHTALSMAMPTEQVGELVKEGGDFYGLGHSFEGRLVTFGGGRPVFEQNQLIGGFGVSGGSSEQDIRIARTCLQACFPVQG</sequence>
<proteinExistence type="predicted"/>
<reference evidence="1 2" key="1">
    <citation type="submission" date="2017-03" db="EMBL/GenBank/DDBJ databases">
        <authorList>
            <person name="Afonso C.L."/>
            <person name="Miller P.J."/>
            <person name="Scott M.A."/>
            <person name="Spackman E."/>
            <person name="Goraichik I."/>
            <person name="Dimitrov K.M."/>
            <person name="Suarez D.L."/>
            <person name="Swayne D.E."/>
        </authorList>
    </citation>
    <scope>NUCLEOTIDE SEQUENCE [LARGE SCALE GENOMIC DNA]</scope>
    <source>
        <strain evidence="1">SB41UT1</strain>
    </source>
</reference>
<name>A0A1X7ARU4_9GAMM</name>
<dbReference type="InterPro" id="IPR005624">
    <property type="entry name" value="PduO/GlcC-like"/>
</dbReference>
<dbReference type="InterPro" id="IPR052517">
    <property type="entry name" value="GlcG_carb_metab_protein"/>
</dbReference>
<protein>
    <recommendedName>
        <fullName evidence="3">Heme-binding protein</fullName>
    </recommendedName>
</protein>
<dbReference type="AlphaFoldDB" id="A0A1X7ARU4"/>
<evidence type="ECO:0000313" key="2">
    <source>
        <dbReference type="Proteomes" id="UP000196573"/>
    </source>
</evidence>